<dbReference type="OrthoDB" id="9949259at2"/>
<name>A0A1C0TSR3_9GAMM</name>
<protein>
    <submittedName>
        <fullName evidence="2">Uncharacterized protein</fullName>
    </submittedName>
</protein>
<reference evidence="3" key="1">
    <citation type="submission" date="2016-07" db="EMBL/GenBank/DDBJ databases">
        <authorList>
            <person name="Florea S."/>
            <person name="Webb J.S."/>
            <person name="Jaromczyk J."/>
            <person name="Schardl C.L."/>
        </authorList>
    </citation>
    <scope>NUCLEOTIDE SEQUENCE [LARGE SCALE GENOMIC DNA]</scope>
    <source>
        <strain evidence="3">IPB1</strain>
    </source>
</reference>
<feature type="transmembrane region" description="Helical" evidence="1">
    <location>
        <begin position="50"/>
        <end position="69"/>
    </location>
</feature>
<keyword evidence="1" id="KW-0812">Transmembrane</keyword>
<gene>
    <name evidence="2" type="ORF">A7985_10715</name>
</gene>
<organism evidence="2 3">
    <name type="scientific">Pseudoalteromonas luteoviolacea</name>
    <dbReference type="NCBI Taxonomy" id="43657"/>
    <lineage>
        <taxon>Bacteria</taxon>
        <taxon>Pseudomonadati</taxon>
        <taxon>Pseudomonadota</taxon>
        <taxon>Gammaproteobacteria</taxon>
        <taxon>Alteromonadales</taxon>
        <taxon>Pseudoalteromonadaceae</taxon>
        <taxon>Pseudoalteromonas</taxon>
    </lineage>
</organism>
<dbReference type="AlphaFoldDB" id="A0A1C0TSR3"/>
<sequence length="75" mass="7752">MNITTDDLFGLALIIFGVYILLKGEVKLQIVVSNGVKSSGTVLKGIKAKLIGMVIGLIGVAIIALVNTGDVIVSL</sequence>
<evidence type="ECO:0000313" key="3">
    <source>
        <dbReference type="Proteomes" id="UP000093366"/>
    </source>
</evidence>
<keyword evidence="1" id="KW-1133">Transmembrane helix</keyword>
<feature type="transmembrane region" description="Helical" evidence="1">
    <location>
        <begin position="6"/>
        <end position="22"/>
    </location>
</feature>
<evidence type="ECO:0000256" key="1">
    <source>
        <dbReference type="SAM" id="Phobius"/>
    </source>
</evidence>
<dbReference type="Proteomes" id="UP000093366">
    <property type="component" value="Unassembled WGS sequence"/>
</dbReference>
<evidence type="ECO:0000313" key="2">
    <source>
        <dbReference type="EMBL" id="OCQ22246.1"/>
    </source>
</evidence>
<comment type="caution">
    <text evidence="2">The sequence shown here is derived from an EMBL/GenBank/DDBJ whole genome shotgun (WGS) entry which is preliminary data.</text>
</comment>
<dbReference type="EMBL" id="MAUJ01000002">
    <property type="protein sequence ID" value="OCQ22246.1"/>
    <property type="molecule type" value="Genomic_DNA"/>
</dbReference>
<proteinExistence type="predicted"/>
<dbReference type="RefSeq" id="WP_065790444.1">
    <property type="nucleotide sequence ID" value="NZ_MAUJ01000002.1"/>
</dbReference>
<accession>A0A1C0TSR3</accession>
<keyword evidence="1" id="KW-0472">Membrane</keyword>